<accession>A0A1E1W1N9</accession>
<reference evidence="2" key="1">
    <citation type="submission" date="2015-09" db="EMBL/GenBank/DDBJ databases">
        <title>De novo assembly of Pectinophora gossypiella (Pink Bollworm) gut transcriptome.</title>
        <authorList>
            <person name="Tassone E.E."/>
        </authorList>
    </citation>
    <scope>NUCLEOTIDE SEQUENCE</scope>
</reference>
<evidence type="ECO:0008006" key="3">
    <source>
        <dbReference type="Google" id="ProtNLM"/>
    </source>
</evidence>
<organism evidence="2">
    <name type="scientific">Pectinophora gossypiella</name>
    <name type="common">Cotton pink bollworm</name>
    <name type="synonym">Depressaria gossypiella</name>
    <dbReference type="NCBI Taxonomy" id="13191"/>
    <lineage>
        <taxon>Eukaryota</taxon>
        <taxon>Metazoa</taxon>
        <taxon>Ecdysozoa</taxon>
        <taxon>Arthropoda</taxon>
        <taxon>Hexapoda</taxon>
        <taxon>Insecta</taxon>
        <taxon>Pterygota</taxon>
        <taxon>Neoptera</taxon>
        <taxon>Endopterygota</taxon>
        <taxon>Lepidoptera</taxon>
        <taxon>Glossata</taxon>
        <taxon>Ditrysia</taxon>
        <taxon>Gelechioidea</taxon>
        <taxon>Gelechiidae</taxon>
        <taxon>Apatetrinae</taxon>
        <taxon>Pectinophora</taxon>
    </lineage>
</organism>
<sequence>MPVMWTFSSSSQSLLKRCLDVAAPAEADNKWVKKFKRKEEKSVENETKKDENNKNNVVEVFDSDLESRESEKQEKSTSDSYEELLENLDTEIELKFDFLQEKCLAYPDFITKLPEKLSTSAIEKICKLLFDKSDVDKQFLDMFYQKFFPTLLKRDNSWFSLDLLVKAEIAHPVAFGKLLPMLLKDIEIPNKVLQEFYQILNEGKKAIFMKKIVETDLTAEEFEHNLFTIHTAYKNCIKNMQTQKSIQNLLVKYSERCSSDKNYGKLLLSFLQEQKKIW</sequence>
<protein>
    <recommendedName>
        <fullName evidence="3">Fanconi Anaemia group E protein C-terminal domain-containing protein</fullName>
    </recommendedName>
</protein>
<dbReference type="OrthoDB" id="7466113at2759"/>
<feature type="compositionally biased region" description="Basic and acidic residues" evidence="1">
    <location>
        <begin position="37"/>
        <end position="53"/>
    </location>
</feature>
<gene>
    <name evidence="2" type="ORF">g.1770</name>
</gene>
<dbReference type="EMBL" id="GDQN01010171">
    <property type="protein sequence ID" value="JAT80883.1"/>
    <property type="molecule type" value="Transcribed_RNA"/>
</dbReference>
<feature type="region of interest" description="Disordered" evidence="1">
    <location>
        <begin position="37"/>
        <end position="56"/>
    </location>
</feature>
<evidence type="ECO:0000313" key="2">
    <source>
        <dbReference type="EMBL" id="JAT80883.1"/>
    </source>
</evidence>
<dbReference type="AlphaFoldDB" id="A0A1E1W1N9"/>
<evidence type="ECO:0000256" key="1">
    <source>
        <dbReference type="SAM" id="MobiDB-lite"/>
    </source>
</evidence>
<name>A0A1E1W1N9_PECGO</name>
<proteinExistence type="predicted"/>